<name>A0ABZ1SKH4_9ACTN</name>
<proteinExistence type="predicted"/>
<dbReference type="RefSeq" id="WP_328708574.1">
    <property type="nucleotide sequence ID" value="NZ_CP108085.1"/>
</dbReference>
<accession>A0ABZ1SKH4</accession>
<dbReference type="GO" id="GO:0051213">
    <property type="term" value="F:dioxygenase activity"/>
    <property type="evidence" value="ECO:0007669"/>
    <property type="project" value="UniProtKB-KW"/>
</dbReference>
<protein>
    <submittedName>
        <fullName evidence="1">Phytanoyl-CoA dioxygenase family protein</fullName>
    </submittedName>
</protein>
<dbReference type="Proteomes" id="UP001432011">
    <property type="component" value="Chromosome"/>
</dbReference>
<dbReference type="PANTHER" id="PTHR20883">
    <property type="entry name" value="PHYTANOYL-COA DIOXYGENASE DOMAIN CONTAINING 1"/>
    <property type="match status" value="1"/>
</dbReference>
<keyword evidence="1" id="KW-0223">Dioxygenase</keyword>
<keyword evidence="1" id="KW-0560">Oxidoreductase</keyword>
<reference evidence="1" key="1">
    <citation type="submission" date="2022-10" db="EMBL/GenBank/DDBJ databases">
        <title>The complete genomes of actinobacterial strains from the NBC collection.</title>
        <authorList>
            <person name="Joergensen T.S."/>
            <person name="Alvarez Arevalo M."/>
            <person name="Sterndorff E.B."/>
            <person name="Faurdal D."/>
            <person name="Vuksanovic O."/>
            <person name="Mourched A.-S."/>
            <person name="Charusanti P."/>
            <person name="Shaw S."/>
            <person name="Blin K."/>
            <person name="Weber T."/>
        </authorList>
    </citation>
    <scope>NUCLEOTIDE SEQUENCE</scope>
    <source>
        <strain evidence="1">NBC_00254</strain>
    </source>
</reference>
<gene>
    <name evidence="1" type="ORF">OG913_25760</name>
</gene>
<dbReference type="Gene3D" id="2.60.120.620">
    <property type="entry name" value="q2cbj1_9rhob like domain"/>
    <property type="match status" value="1"/>
</dbReference>
<evidence type="ECO:0000313" key="2">
    <source>
        <dbReference type="Proteomes" id="UP001432011"/>
    </source>
</evidence>
<dbReference type="SUPFAM" id="SSF51197">
    <property type="entry name" value="Clavaminate synthase-like"/>
    <property type="match status" value="1"/>
</dbReference>
<dbReference type="PANTHER" id="PTHR20883:SF48">
    <property type="entry name" value="ECTOINE DIOXYGENASE"/>
    <property type="match status" value="1"/>
</dbReference>
<dbReference type="EMBL" id="CP108085">
    <property type="protein sequence ID" value="WUP72814.1"/>
    <property type="molecule type" value="Genomic_DNA"/>
</dbReference>
<sequence>MSGVSGLTDGQLANFRADGFCFPVDVLSEGEAEELARDVNRHLSRSAEIEGELGALAFGPKIHLLWPWADELIRHPALLRVAEDIVGPDILVWGTSIFTKRPGDDTDLAWHQDALTYELGGADLAAFRVWLALTPTGPENGTLRFAVGTHRQGVLPHRRFAAASQRLRGDETIFDEETVQQRDVVLRPGQASLHNMLIVHCSGVNSSDSPRLNFAVDYVAAKVRPAGGHPDSALLVRGKNVHDHFALESPPRTGMDADAVAEWRRAVRLRLRRLRTAHETNIKTGTLIQ</sequence>
<evidence type="ECO:0000313" key="1">
    <source>
        <dbReference type="EMBL" id="WUP72814.1"/>
    </source>
</evidence>
<dbReference type="InterPro" id="IPR008775">
    <property type="entry name" value="Phytyl_CoA_dOase-like"/>
</dbReference>
<organism evidence="1 2">
    <name type="scientific">Microbispora hainanensis</name>
    <dbReference type="NCBI Taxonomy" id="568844"/>
    <lineage>
        <taxon>Bacteria</taxon>
        <taxon>Bacillati</taxon>
        <taxon>Actinomycetota</taxon>
        <taxon>Actinomycetes</taxon>
        <taxon>Streptosporangiales</taxon>
        <taxon>Streptosporangiaceae</taxon>
        <taxon>Microbispora</taxon>
    </lineage>
</organism>
<keyword evidence="2" id="KW-1185">Reference proteome</keyword>
<dbReference type="Pfam" id="PF05721">
    <property type="entry name" value="PhyH"/>
    <property type="match status" value="1"/>
</dbReference>